<feature type="compositionally biased region" description="Basic and acidic residues" evidence="1">
    <location>
        <begin position="1"/>
        <end position="24"/>
    </location>
</feature>
<dbReference type="Pfam" id="PF12680">
    <property type="entry name" value="SnoaL_2"/>
    <property type="match status" value="1"/>
</dbReference>
<keyword evidence="3" id="KW-0413">Isomerase</keyword>
<dbReference type="SUPFAM" id="SSF54427">
    <property type="entry name" value="NTF2-like"/>
    <property type="match status" value="1"/>
</dbReference>
<proteinExistence type="predicted"/>
<comment type="caution">
    <text evidence="3">The sequence shown here is derived from an EMBL/GenBank/DDBJ whole genome shotgun (WGS) entry which is preliminary data.</text>
</comment>
<dbReference type="GO" id="GO:0016853">
    <property type="term" value="F:isomerase activity"/>
    <property type="evidence" value="ECO:0007669"/>
    <property type="project" value="UniProtKB-KW"/>
</dbReference>
<feature type="domain" description="SnoaL-like" evidence="2">
    <location>
        <begin position="30"/>
        <end position="140"/>
    </location>
</feature>
<accession>A0A9X7PFL7</accession>
<dbReference type="EMBL" id="PXWG01000087">
    <property type="protein sequence ID" value="PSJ26093.1"/>
    <property type="molecule type" value="Genomic_DNA"/>
</dbReference>
<dbReference type="InterPro" id="IPR037401">
    <property type="entry name" value="SnoaL-like"/>
</dbReference>
<keyword evidence="4" id="KW-1185">Reference proteome</keyword>
<evidence type="ECO:0000313" key="3">
    <source>
        <dbReference type="EMBL" id="PSJ26093.1"/>
    </source>
</evidence>
<dbReference type="InterPro" id="IPR032710">
    <property type="entry name" value="NTF2-like_dom_sf"/>
</dbReference>
<sequence>MDRYRRDPPPTGKEDRTDVDHSSESTRSAVQLFLTRFGEGDPERTAELFAETVDWMIVGDPAVVPWVRARSTRADAAAHFRELGENVIQADGSPAVDGVLADGRDAVVTGVLNATIRTTGLPFRTPFALRLTVEDGLLTRFHLYEDSLAVARAVQPPAGG</sequence>
<dbReference type="Proteomes" id="UP000242427">
    <property type="component" value="Unassembled WGS sequence"/>
</dbReference>
<protein>
    <submittedName>
        <fullName evidence="3">Ketosteroid isomerase</fullName>
    </submittedName>
</protein>
<dbReference type="AlphaFoldDB" id="A0A9X7PFL7"/>
<evidence type="ECO:0000259" key="2">
    <source>
        <dbReference type="Pfam" id="PF12680"/>
    </source>
</evidence>
<gene>
    <name evidence="3" type="ORF">B7P34_24690</name>
</gene>
<name>A0A9X7PFL7_9ACTN</name>
<evidence type="ECO:0000313" key="4">
    <source>
        <dbReference type="Proteomes" id="UP000242427"/>
    </source>
</evidence>
<organism evidence="3 4">
    <name type="scientific">Streptosporangium nondiastaticum</name>
    <dbReference type="NCBI Taxonomy" id="35764"/>
    <lineage>
        <taxon>Bacteria</taxon>
        <taxon>Bacillati</taxon>
        <taxon>Actinomycetota</taxon>
        <taxon>Actinomycetes</taxon>
        <taxon>Streptosporangiales</taxon>
        <taxon>Streptosporangiaceae</taxon>
        <taxon>Streptosporangium</taxon>
    </lineage>
</organism>
<dbReference type="Gene3D" id="3.10.450.50">
    <property type="match status" value="1"/>
</dbReference>
<dbReference type="OrthoDB" id="8722217at2"/>
<evidence type="ECO:0000256" key="1">
    <source>
        <dbReference type="SAM" id="MobiDB-lite"/>
    </source>
</evidence>
<feature type="region of interest" description="Disordered" evidence="1">
    <location>
        <begin position="1"/>
        <end position="26"/>
    </location>
</feature>
<reference evidence="3 4" key="1">
    <citation type="submission" date="2018-03" db="EMBL/GenBank/DDBJ databases">
        <title>Chitinolytic properties of Streptosporangium nondiastaticum TBG75A20.</title>
        <authorList>
            <person name="Gayathri V."/>
            <person name="Shiburaj S."/>
        </authorList>
    </citation>
    <scope>NUCLEOTIDE SEQUENCE [LARGE SCALE GENOMIC DNA]</scope>
    <source>
        <strain evidence="3 4">TBG75A20</strain>
    </source>
</reference>